<dbReference type="InParanoid" id="D8RD58"/>
<feature type="compositionally biased region" description="Polar residues" evidence="1">
    <location>
        <begin position="32"/>
        <end position="48"/>
    </location>
</feature>
<feature type="compositionally biased region" description="Low complexity" evidence="1">
    <location>
        <begin position="100"/>
        <end position="118"/>
    </location>
</feature>
<evidence type="ECO:0000313" key="2">
    <source>
        <dbReference type="EMBL" id="EFJ30255.1"/>
    </source>
</evidence>
<evidence type="ECO:0000313" key="3">
    <source>
        <dbReference type="Proteomes" id="UP000001514"/>
    </source>
</evidence>
<protein>
    <submittedName>
        <fullName evidence="2">Uncharacterized protein</fullName>
    </submittedName>
</protein>
<feature type="compositionally biased region" description="Gly residues" evidence="1">
    <location>
        <begin position="74"/>
        <end position="89"/>
    </location>
</feature>
<feature type="compositionally biased region" description="Basic and acidic residues" evidence="1">
    <location>
        <begin position="127"/>
        <end position="137"/>
    </location>
</feature>
<proteinExistence type="predicted"/>
<organism evidence="3">
    <name type="scientific">Selaginella moellendorffii</name>
    <name type="common">Spikemoss</name>
    <dbReference type="NCBI Taxonomy" id="88036"/>
    <lineage>
        <taxon>Eukaryota</taxon>
        <taxon>Viridiplantae</taxon>
        <taxon>Streptophyta</taxon>
        <taxon>Embryophyta</taxon>
        <taxon>Tracheophyta</taxon>
        <taxon>Lycopodiopsida</taxon>
        <taxon>Selaginellales</taxon>
        <taxon>Selaginellaceae</taxon>
        <taxon>Selaginella</taxon>
    </lineage>
</organism>
<dbReference type="AlphaFoldDB" id="D8RD58"/>
<reference evidence="2 3" key="1">
    <citation type="journal article" date="2011" name="Science">
        <title>The Selaginella genome identifies genetic changes associated with the evolution of vascular plants.</title>
        <authorList>
            <person name="Banks J.A."/>
            <person name="Nishiyama T."/>
            <person name="Hasebe M."/>
            <person name="Bowman J.L."/>
            <person name="Gribskov M."/>
            <person name="dePamphilis C."/>
            <person name="Albert V.A."/>
            <person name="Aono N."/>
            <person name="Aoyama T."/>
            <person name="Ambrose B.A."/>
            <person name="Ashton N.W."/>
            <person name="Axtell M.J."/>
            <person name="Barker E."/>
            <person name="Barker M.S."/>
            <person name="Bennetzen J.L."/>
            <person name="Bonawitz N.D."/>
            <person name="Chapple C."/>
            <person name="Cheng C."/>
            <person name="Correa L.G."/>
            <person name="Dacre M."/>
            <person name="DeBarry J."/>
            <person name="Dreyer I."/>
            <person name="Elias M."/>
            <person name="Engstrom E.M."/>
            <person name="Estelle M."/>
            <person name="Feng L."/>
            <person name="Finet C."/>
            <person name="Floyd S.K."/>
            <person name="Frommer W.B."/>
            <person name="Fujita T."/>
            <person name="Gramzow L."/>
            <person name="Gutensohn M."/>
            <person name="Harholt J."/>
            <person name="Hattori M."/>
            <person name="Heyl A."/>
            <person name="Hirai T."/>
            <person name="Hiwatashi Y."/>
            <person name="Ishikawa M."/>
            <person name="Iwata M."/>
            <person name="Karol K.G."/>
            <person name="Koehler B."/>
            <person name="Kolukisaoglu U."/>
            <person name="Kubo M."/>
            <person name="Kurata T."/>
            <person name="Lalonde S."/>
            <person name="Li K."/>
            <person name="Li Y."/>
            <person name="Litt A."/>
            <person name="Lyons E."/>
            <person name="Manning G."/>
            <person name="Maruyama T."/>
            <person name="Michael T.P."/>
            <person name="Mikami K."/>
            <person name="Miyazaki S."/>
            <person name="Morinaga S."/>
            <person name="Murata T."/>
            <person name="Mueller-Roeber B."/>
            <person name="Nelson D.R."/>
            <person name="Obara M."/>
            <person name="Oguri Y."/>
            <person name="Olmstead R.G."/>
            <person name="Onodera N."/>
            <person name="Petersen B.L."/>
            <person name="Pils B."/>
            <person name="Prigge M."/>
            <person name="Rensing S.A."/>
            <person name="Riano-Pachon D.M."/>
            <person name="Roberts A.W."/>
            <person name="Sato Y."/>
            <person name="Scheller H.V."/>
            <person name="Schulz B."/>
            <person name="Schulz C."/>
            <person name="Shakirov E.V."/>
            <person name="Shibagaki N."/>
            <person name="Shinohara N."/>
            <person name="Shippen D.E."/>
            <person name="Soerensen I."/>
            <person name="Sotooka R."/>
            <person name="Sugimoto N."/>
            <person name="Sugita M."/>
            <person name="Sumikawa N."/>
            <person name="Tanurdzic M."/>
            <person name="Theissen G."/>
            <person name="Ulvskov P."/>
            <person name="Wakazuki S."/>
            <person name="Weng J.K."/>
            <person name="Willats W.W."/>
            <person name="Wipf D."/>
            <person name="Wolf P.G."/>
            <person name="Yang L."/>
            <person name="Zimmer A.D."/>
            <person name="Zhu Q."/>
            <person name="Mitros T."/>
            <person name="Hellsten U."/>
            <person name="Loque D."/>
            <person name="Otillar R."/>
            <person name="Salamov A."/>
            <person name="Schmutz J."/>
            <person name="Shapiro H."/>
            <person name="Lindquist E."/>
            <person name="Lucas S."/>
            <person name="Rokhsar D."/>
            <person name="Grigoriev I.V."/>
        </authorList>
    </citation>
    <scope>NUCLEOTIDE SEQUENCE [LARGE SCALE GENOMIC DNA]</scope>
</reference>
<dbReference type="KEGG" id="smo:SELMODRAFT_440639"/>
<feature type="region of interest" description="Disordered" evidence="1">
    <location>
        <begin position="1"/>
        <end position="161"/>
    </location>
</feature>
<dbReference type="Gramene" id="EFJ30255">
    <property type="protein sequence ID" value="EFJ30255"/>
    <property type="gene ID" value="SELMODRAFT_440639"/>
</dbReference>
<dbReference type="EMBL" id="GL377576">
    <property type="protein sequence ID" value="EFJ30255.1"/>
    <property type="molecule type" value="Genomic_DNA"/>
</dbReference>
<name>D8RD58_SELML</name>
<keyword evidence="3" id="KW-1185">Reference proteome</keyword>
<evidence type="ECO:0000256" key="1">
    <source>
        <dbReference type="SAM" id="MobiDB-lite"/>
    </source>
</evidence>
<accession>D8RD58</accession>
<dbReference type="Proteomes" id="UP000001514">
    <property type="component" value="Unassembled WGS sequence"/>
</dbReference>
<feature type="compositionally biased region" description="Basic and acidic residues" evidence="1">
    <location>
        <begin position="64"/>
        <end position="73"/>
    </location>
</feature>
<sequence length="161" mass="16281">MQPHREDSAPNAAAVSVETRLDNSELGPGIATGSTVDRTDISTASSAGLTAAKKSFPPKAPQPRKGDEEEIKRGGSGIQGSSDGVGGGLQREDSLESAMSKTSSSSTTTISPIVPVTKEAYGGGIYGKDDEPKEKRSNGGGGGGGAAPKVYEDGSAIPYIQ</sequence>
<dbReference type="HOGENOM" id="CLU_1646609_0_0_1"/>
<gene>
    <name evidence="2" type="ORF">SELMODRAFT_440639</name>
</gene>